<dbReference type="AlphaFoldDB" id="A0A927GW43"/>
<organism evidence="1 2">
    <name type="scientific">Spongiibacter pelagi</name>
    <dbReference type="NCBI Taxonomy" id="2760804"/>
    <lineage>
        <taxon>Bacteria</taxon>
        <taxon>Pseudomonadati</taxon>
        <taxon>Pseudomonadota</taxon>
        <taxon>Gammaproteobacteria</taxon>
        <taxon>Cellvibrionales</taxon>
        <taxon>Spongiibacteraceae</taxon>
        <taxon>Spongiibacter</taxon>
    </lineage>
</organism>
<dbReference type="EMBL" id="JACXLD010000003">
    <property type="protein sequence ID" value="MBD2858738.1"/>
    <property type="molecule type" value="Genomic_DNA"/>
</dbReference>
<keyword evidence="2" id="KW-1185">Reference proteome</keyword>
<gene>
    <name evidence="1" type="ORF">IB286_06905</name>
</gene>
<evidence type="ECO:0000313" key="2">
    <source>
        <dbReference type="Proteomes" id="UP000610558"/>
    </source>
</evidence>
<comment type="caution">
    <text evidence="1">The sequence shown here is derived from an EMBL/GenBank/DDBJ whole genome shotgun (WGS) entry which is preliminary data.</text>
</comment>
<dbReference type="Proteomes" id="UP000610558">
    <property type="component" value="Unassembled WGS sequence"/>
</dbReference>
<proteinExistence type="predicted"/>
<dbReference type="Pfam" id="PF07793">
    <property type="entry name" value="DUF1631"/>
    <property type="match status" value="1"/>
</dbReference>
<dbReference type="RefSeq" id="WP_190763890.1">
    <property type="nucleotide sequence ID" value="NZ_JACXLD010000003.1"/>
</dbReference>
<dbReference type="InterPro" id="IPR012434">
    <property type="entry name" value="DUF1631"/>
</dbReference>
<accession>A0A927GW43</accession>
<sequence length="478" mass="54723">MEDRNDYLEIRQRLQRSCTDWLEKQSASYLIRLQDNLVRRASCLPASAERSALFSQQLLIAAASPRATATLLSDLHSNLQGKLPYQTASNSALDQLNRLWQDIFPEQAEALLTSLRAISPVVVLAQFPNYAHQLELEPNQHNQALNLFNILVVKELPKLYRELQRQLHSVKDPQAELSGWLSHTSTQLTQSPLNGQQRALGQLRLQRLQNRLQNKSRPKIQPVSDETLLEVVANIFANVQTLSRLPNNLRATLNNLQNHCSRTALTDQQSFMNPLHPARVICQEVVSSCHLFEQATAEAQIQFVADLRHGVAQLENSSHNDNTVQALFHTSCSQLQSSAQLSKRRESQRQQGQENMARLRLQVHKLIDRKTENCSLSPEISELFYGPLTTIVIYFWSRHGSNSQAIQGYLKLIDDIIWYTHAHQNWNSLREAKDLGPRIESQLEEGLKRINYDQIETQKLIAKLHQLRYQALERSHIS</sequence>
<protein>
    <submittedName>
        <fullName evidence="1">DUF1631 family protein</fullName>
    </submittedName>
</protein>
<evidence type="ECO:0000313" key="1">
    <source>
        <dbReference type="EMBL" id="MBD2858738.1"/>
    </source>
</evidence>
<reference evidence="1" key="1">
    <citation type="submission" date="2020-09" db="EMBL/GenBank/DDBJ databases">
        <authorList>
            <person name="Yoon J.-W."/>
        </authorList>
    </citation>
    <scope>NUCLEOTIDE SEQUENCE</scope>
    <source>
        <strain evidence="1">KMU-158</strain>
    </source>
</reference>
<name>A0A927GW43_9GAMM</name>